<feature type="signal peptide" evidence="2">
    <location>
        <begin position="1"/>
        <end position="22"/>
    </location>
</feature>
<name>A0A9X0D5V4_9CNID</name>
<keyword evidence="4" id="KW-1185">Reference proteome</keyword>
<evidence type="ECO:0008006" key="5">
    <source>
        <dbReference type="Google" id="ProtNLM"/>
    </source>
</evidence>
<dbReference type="Proteomes" id="UP001163046">
    <property type="component" value="Unassembled WGS sequence"/>
</dbReference>
<dbReference type="OrthoDB" id="5989594at2759"/>
<dbReference type="InterPro" id="IPR029034">
    <property type="entry name" value="Cystine-knot_cytokine"/>
</dbReference>
<dbReference type="PANTHER" id="PTHR33995:SF7">
    <property type="entry name" value="BURSICON SUBUNIT ALPHA-RELATED"/>
    <property type="match status" value="1"/>
</dbReference>
<organism evidence="3 4">
    <name type="scientific">Desmophyllum pertusum</name>
    <dbReference type="NCBI Taxonomy" id="174260"/>
    <lineage>
        <taxon>Eukaryota</taxon>
        <taxon>Metazoa</taxon>
        <taxon>Cnidaria</taxon>
        <taxon>Anthozoa</taxon>
        <taxon>Hexacorallia</taxon>
        <taxon>Scleractinia</taxon>
        <taxon>Caryophylliina</taxon>
        <taxon>Caryophylliidae</taxon>
        <taxon>Desmophyllum</taxon>
    </lineage>
</organism>
<sequence>MYSKKMSLLPFIFLFAVSASSGKKVKPLSVLTKTRSATTQARPLGTKINEKECGCILDNLPQSPYENRFLQGRPLCVRLNNAQLLSKLKHIGGFNTRYMAMKKEEAGKFSDLRGDEQHLPRTSSLIPQAQQDQPLNNQDAEMSGSGLTHLQDEIERLATKKERTQKRMVSLSPGSIVRGCWSRGSTVDATRLTRLCTECAATTHLPATVFPPFINEVICGDADHLCFGPIGRCVQRVVRFTFLRSTGEFVRDDARSQLLGMDVNMEEWEDFEQDIRSCCECQLFSFRGR</sequence>
<evidence type="ECO:0000256" key="2">
    <source>
        <dbReference type="SAM" id="SignalP"/>
    </source>
</evidence>
<dbReference type="SUPFAM" id="SSF57501">
    <property type="entry name" value="Cystine-knot cytokines"/>
    <property type="match status" value="1"/>
</dbReference>
<evidence type="ECO:0000313" key="4">
    <source>
        <dbReference type="Proteomes" id="UP001163046"/>
    </source>
</evidence>
<gene>
    <name evidence="3" type="ORF">OS493_006848</name>
</gene>
<feature type="region of interest" description="Disordered" evidence="1">
    <location>
        <begin position="122"/>
        <end position="144"/>
    </location>
</feature>
<protein>
    <recommendedName>
        <fullName evidence="5">Secreted protein</fullName>
    </recommendedName>
</protein>
<dbReference type="EMBL" id="MU825875">
    <property type="protein sequence ID" value="KAJ7386818.1"/>
    <property type="molecule type" value="Genomic_DNA"/>
</dbReference>
<evidence type="ECO:0000313" key="3">
    <source>
        <dbReference type="EMBL" id="KAJ7386818.1"/>
    </source>
</evidence>
<reference evidence="3" key="1">
    <citation type="submission" date="2023-01" db="EMBL/GenBank/DDBJ databases">
        <title>Genome assembly of the deep-sea coral Lophelia pertusa.</title>
        <authorList>
            <person name="Herrera S."/>
            <person name="Cordes E."/>
        </authorList>
    </citation>
    <scope>NUCLEOTIDE SEQUENCE</scope>
    <source>
        <strain evidence="3">USNM1676648</strain>
        <tissue evidence="3">Polyp</tissue>
    </source>
</reference>
<comment type="caution">
    <text evidence="3">The sequence shown here is derived from an EMBL/GenBank/DDBJ whole genome shotgun (WGS) entry which is preliminary data.</text>
</comment>
<evidence type="ECO:0000256" key="1">
    <source>
        <dbReference type="SAM" id="MobiDB-lite"/>
    </source>
</evidence>
<dbReference type="PANTHER" id="PTHR33995">
    <property type="entry name" value="PROTEIN CBG18546"/>
    <property type="match status" value="1"/>
</dbReference>
<proteinExistence type="predicted"/>
<dbReference type="AlphaFoldDB" id="A0A9X0D5V4"/>
<accession>A0A9X0D5V4</accession>
<keyword evidence="2" id="KW-0732">Signal</keyword>
<feature type="chain" id="PRO_5040718077" description="Secreted protein" evidence="2">
    <location>
        <begin position="23"/>
        <end position="289"/>
    </location>
</feature>